<keyword evidence="2" id="KW-0808">Transferase</keyword>
<dbReference type="GO" id="GO:0106361">
    <property type="term" value="F:protein-arginine rhamnosyltransferase activity"/>
    <property type="evidence" value="ECO:0007669"/>
    <property type="project" value="InterPro"/>
</dbReference>
<gene>
    <name evidence="8" type="ORF">NCTC8684_02622</name>
</gene>
<dbReference type="AlphaFoldDB" id="A0AAX2MBW3"/>
<comment type="function">
    <text evidence="3">Protein-arginine rhamnosyltransferase that catalyzes the transfer of a single rhamnose to elongation factor P (EF-P) on 'Lys-32', a modification required for EF-P-dependent rescue of polyproline stalled ribosomes.</text>
</comment>
<dbReference type="InterPro" id="IPR016633">
    <property type="entry name" value="EarP"/>
</dbReference>
<evidence type="ECO:0000256" key="3">
    <source>
        <dbReference type="ARBA" id="ARBA00024303"/>
    </source>
</evidence>
<sequence>MPPRSWDIFCTVIDNYGDIGVAWRLARRLARDCGHAVRLWVDDLASFARIAPGWTRRCRNRRWPASTSVIGLKPAFPPTSSPPTR</sequence>
<name>A0AAX2MBW3_CHRVL</name>
<evidence type="ECO:0000256" key="6">
    <source>
        <dbReference type="ARBA" id="ARBA00030025"/>
    </source>
</evidence>
<keyword evidence="1" id="KW-0328">Glycosyltransferase</keyword>
<comment type="catalytic activity">
    <reaction evidence="7">
        <text>dTDP-beta-L-rhamnose + L-arginyl-[protein] = N(omega)-(alpha-L-rhamnosyl)-L-arginyl-[protein] + dTDP + H(+)</text>
        <dbReference type="Rhea" id="RHEA:66692"/>
        <dbReference type="Rhea" id="RHEA-COMP:10532"/>
        <dbReference type="Rhea" id="RHEA-COMP:17096"/>
        <dbReference type="ChEBI" id="CHEBI:15378"/>
        <dbReference type="ChEBI" id="CHEBI:29965"/>
        <dbReference type="ChEBI" id="CHEBI:57510"/>
        <dbReference type="ChEBI" id="CHEBI:58369"/>
        <dbReference type="ChEBI" id="CHEBI:167445"/>
    </reaction>
    <physiologicalReaction direction="left-to-right" evidence="7">
        <dbReference type="Rhea" id="RHEA:66693"/>
    </physiologicalReaction>
</comment>
<dbReference type="Pfam" id="PF10093">
    <property type="entry name" value="EarP"/>
    <property type="match status" value="1"/>
</dbReference>
<proteinExistence type="inferred from homology"/>
<reference evidence="8 9" key="1">
    <citation type="submission" date="2018-06" db="EMBL/GenBank/DDBJ databases">
        <authorList>
            <consortium name="Pathogen Informatics"/>
            <person name="Doyle S."/>
        </authorList>
    </citation>
    <scope>NUCLEOTIDE SEQUENCE [LARGE SCALE GENOMIC DNA]</scope>
    <source>
        <strain evidence="8 9">NCTC8684</strain>
    </source>
</reference>
<evidence type="ECO:0000313" key="9">
    <source>
        <dbReference type="Proteomes" id="UP000254029"/>
    </source>
</evidence>
<protein>
    <recommendedName>
        <fullName evidence="5">Protein-arginine rhamnosyltransferase</fullName>
    </recommendedName>
    <alternativeName>
        <fullName evidence="6">EF-P arginine rhamnosyltransferase</fullName>
    </alternativeName>
</protein>
<evidence type="ECO:0000256" key="2">
    <source>
        <dbReference type="ARBA" id="ARBA00022679"/>
    </source>
</evidence>
<dbReference type="Proteomes" id="UP000254029">
    <property type="component" value="Unassembled WGS sequence"/>
</dbReference>
<evidence type="ECO:0000313" key="8">
    <source>
        <dbReference type="EMBL" id="SUX33523.1"/>
    </source>
</evidence>
<organism evidence="8 9">
    <name type="scientific">Chromobacterium violaceum</name>
    <dbReference type="NCBI Taxonomy" id="536"/>
    <lineage>
        <taxon>Bacteria</taxon>
        <taxon>Pseudomonadati</taxon>
        <taxon>Pseudomonadota</taxon>
        <taxon>Betaproteobacteria</taxon>
        <taxon>Neisseriales</taxon>
        <taxon>Chromobacteriaceae</taxon>
        <taxon>Chromobacterium</taxon>
    </lineage>
</organism>
<evidence type="ECO:0000256" key="1">
    <source>
        <dbReference type="ARBA" id="ARBA00022676"/>
    </source>
</evidence>
<evidence type="ECO:0000256" key="5">
    <source>
        <dbReference type="ARBA" id="ARBA00024416"/>
    </source>
</evidence>
<evidence type="ECO:0000256" key="7">
    <source>
        <dbReference type="ARBA" id="ARBA00048472"/>
    </source>
</evidence>
<accession>A0AAX2MBW3</accession>
<evidence type="ECO:0000256" key="4">
    <source>
        <dbReference type="ARBA" id="ARBA00024346"/>
    </source>
</evidence>
<comment type="similarity">
    <text evidence="4">Belongs to the glycosyltransferase 104 family.</text>
</comment>
<comment type="caution">
    <text evidence="8">The sequence shown here is derived from an EMBL/GenBank/DDBJ whole genome shotgun (WGS) entry which is preliminary data.</text>
</comment>
<dbReference type="EMBL" id="UIGR01000001">
    <property type="protein sequence ID" value="SUX33523.1"/>
    <property type="molecule type" value="Genomic_DNA"/>
</dbReference>